<name>A0AAD5XUN4_9FUNG</name>
<sequence length="156" mass="18381">MDYEEITIENFEYVFTEKEGKIQEVAREVEGEFRSILQNLKNEKNFETTGRLTAFKTNPPIYRSGAKVKYNSLTEEKFESLKKKFNKLKIGKIKKKKFRKYVLKGGYEKLSEAWGDIFEADLDSDDNEFFLQIYVVEDAEDENDLITHLLVPIEDK</sequence>
<keyword evidence="2" id="KW-1185">Reference proteome</keyword>
<dbReference type="SUPFAM" id="SSF55136">
    <property type="entry name" value="Probable bacterial effector-binding domain"/>
    <property type="match status" value="1"/>
</dbReference>
<evidence type="ECO:0008006" key="3">
    <source>
        <dbReference type="Google" id="ProtNLM"/>
    </source>
</evidence>
<dbReference type="AlphaFoldDB" id="A0AAD5XUN4"/>
<evidence type="ECO:0000313" key="2">
    <source>
        <dbReference type="Proteomes" id="UP001211065"/>
    </source>
</evidence>
<protein>
    <recommendedName>
        <fullName evidence="3">Bacterial transcription activator effector binding domain-containing protein</fullName>
    </recommendedName>
</protein>
<evidence type="ECO:0000313" key="1">
    <source>
        <dbReference type="EMBL" id="KAJ3216445.1"/>
    </source>
</evidence>
<dbReference type="Gene3D" id="3.20.80.10">
    <property type="entry name" value="Regulatory factor, effector binding domain"/>
    <property type="match status" value="1"/>
</dbReference>
<dbReference type="Proteomes" id="UP001211065">
    <property type="component" value="Unassembled WGS sequence"/>
</dbReference>
<comment type="caution">
    <text evidence="1">The sequence shown here is derived from an EMBL/GenBank/DDBJ whole genome shotgun (WGS) entry which is preliminary data.</text>
</comment>
<dbReference type="EMBL" id="JADGJW010000478">
    <property type="protein sequence ID" value="KAJ3216445.1"/>
    <property type="molecule type" value="Genomic_DNA"/>
</dbReference>
<gene>
    <name evidence="1" type="ORF">HK099_005861</name>
</gene>
<proteinExistence type="predicted"/>
<reference evidence="1" key="1">
    <citation type="submission" date="2020-05" db="EMBL/GenBank/DDBJ databases">
        <title>Phylogenomic resolution of chytrid fungi.</title>
        <authorList>
            <person name="Stajich J.E."/>
            <person name="Amses K."/>
            <person name="Simmons R."/>
            <person name="Seto K."/>
            <person name="Myers J."/>
            <person name="Bonds A."/>
            <person name="Quandt C.A."/>
            <person name="Barry K."/>
            <person name="Liu P."/>
            <person name="Grigoriev I."/>
            <person name="Longcore J.E."/>
            <person name="James T.Y."/>
        </authorList>
    </citation>
    <scope>NUCLEOTIDE SEQUENCE</scope>
    <source>
        <strain evidence="1">JEL0476</strain>
    </source>
</reference>
<accession>A0AAD5XUN4</accession>
<organism evidence="1 2">
    <name type="scientific">Clydaea vesicula</name>
    <dbReference type="NCBI Taxonomy" id="447962"/>
    <lineage>
        <taxon>Eukaryota</taxon>
        <taxon>Fungi</taxon>
        <taxon>Fungi incertae sedis</taxon>
        <taxon>Chytridiomycota</taxon>
        <taxon>Chytridiomycota incertae sedis</taxon>
        <taxon>Chytridiomycetes</taxon>
        <taxon>Lobulomycetales</taxon>
        <taxon>Lobulomycetaceae</taxon>
        <taxon>Clydaea</taxon>
    </lineage>
</organism>
<dbReference type="InterPro" id="IPR011256">
    <property type="entry name" value="Reg_factor_effector_dom_sf"/>
</dbReference>